<evidence type="ECO:0000259" key="7">
    <source>
        <dbReference type="Pfam" id="PF07980"/>
    </source>
</evidence>
<evidence type="ECO:0000256" key="3">
    <source>
        <dbReference type="ARBA" id="ARBA00022729"/>
    </source>
</evidence>
<keyword evidence="4" id="KW-0472">Membrane</keyword>
<dbReference type="SUPFAM" id="SSF48452">
    <property type="entry name" value="TPR-like"/>
    <property type="match status" value="1"/>
</dbReference>
<comment type="caution">
    <text evidence="9">The sequence shown here is derived from an EMBL/GenBank/DDBJ whole genome shotgun (WGS) entry which is preliminary data.</text>
</comment>
<evidence type="ECO:0000256" key="4">
    <source>
        <dbReference type="ARBA" id="ARBA00023136"/>
    </source>
</evidence>
<evidence type="ECO:0000256" key="2">
    <source>
        <dbReference type="ARBA" id="ARBA00006275"/>
    </source>
</evidence>
<keyword evidence="3 6" id="KW-0732">Signal</keyword>
<evidence type="ECO:0000313" key="9">
    <source>
        <dbReference type="EMBL" id="MEA5403225.1"/>
    </source>
</evidence>
<dbReference type="Gene3D" id="1.25.40.390">
    <property type="match status" value="2"/>
</dbReference>
<gene>
    <name evidence="9" type="ORF">VB776_09890</name>
</gene>
<dbReference type="InterPro" id="IPR033985">
    <property type="entry name" value="SusD-like_N"/>
</dbReference>
<dbReference type="PROSITE" id="PS51257">
    <property type="entry name" value="PROKAR_LIPOPROTEIN"/>
    <property type="match status" value="1"/>
</dbReference>
<feature type="domain" description="RagB/SusD" evidence="7">
    <location>
        <begin position="336"/>
        <end position="443"/>
    </location>
</feature>
<evidence type="ECO:0000313" key="10">
    <source>
        <dbReference type="Proteomes" id="UP001303899"/>
    </source>
</evidence>
<evidence type="ECO:0000256" key="6">
    <source>
        <dbReference type="SAM" id="SignalP"/>
    </source>
</evidence>
<reference evidence="9 10" key="1">
    <citation type="submission" date="2023-12" db="EMBL/GenBank/DDBJ databases">
        <title>Novel species of the genus Arcicella isolated from rivers.</title>
        <authorList>
            <person name="Lu H."/>
        </authorList>
    </citation>
    <scope>NUCLEOTIDE SEQUENCE [LARGE SCALE GENOMIC DNA]</scope>
    <source>
        <strain evidence="9 10">DC2W</strain>
    </source>
</reference>
<sequence length="454" mass="52323">MKRLYNIIAGLLCLVSVSCHTDFLELKPDSRLAVPASLKDMDALMDNMTVMNTTSVLIMGEIGTDDYYLNETEWNSLTNPYQKNGYVWAKDIYEGQQCPGWNNAYTKVLYSNIVLEGLGKINQNDKNMEQYNRIRGTALFWRAWQFFQLAQIFCDDYEKEAASQKMGIPIRLSSDINQPNARVNIEATYQQILHDLTEALTLLPVLPKEKTRPSKQATLALLARIYLQMKEYAMAKQYADECLAIADELIDYNKVDSRLSFPFPLYALGNVEQPLFNVMLEIQVFFSYLKVNPTLLASYEPNDLRFSVYFLKANNDYTFKGSYNGYDTFNPFPALDEVYLIRAECSERLGNHEDALQALNSLLIKRYKTGTFQAMTLANTKNILTEILNQRRKSLVFRGVRWSDLRRLRKERGYTLVRSLGTKKYELTPEQENLYTWPIPDNVIILGGGPQNVR</sequence>
<dbReference type="RefSeq" id="WP_323328522.1">
    <property type="nucleotide sequence ID" value="NZ_JAYGIL010000010.1"/>
</dbReference>
<keyword evidence="10" id="KW-1185">Reference proteome</keyword>
<feature type="chain" id="PRO_5046630103" evidence="6">
    <location>
        <begin position="22"/>
        <end position="454"/>
    </location>
</feature>
<feature type="signal peptide" evidence="6">
    <location>
        <begin position="1"/>
        <end position="21"/>
    </location>
</feature>
<organism evidence="9 10">
    <name type="scientific">Arcicella gelida</name>
    <dbReference type="NCBI Taxonomy" id="2984195"/>
    <lineage>
        <taxon>Bacteria</taxon>
        <taxon>Pseudomonadati</taxon>
        <taxon>Bacteroidota</taxon>
        <taxon>Cytophagia</taxon>
        <taxon>Cytophagales</taxon>
        <taxon>Flectobacillaceae</taxon>
        <taxon>Arcicella</taxon>
    </lineage>
</organism>
<comment type="similarity">
    <text evidence="2">Belongs to the SusD family.</text>
</comment>
<dbReference type="Proteomes" id="UP001303899">
    <property type="component" value="Unassembled WGS sequence"/>
</dbReference>
<evidence type="ECO:0000256" key="1">
    <source>
        <dbReference type="ARBA" id="ARBA00004442"/>
    </source>
</evidence>
<evidence type="ECO:0000256" key="5">
    <source>
        <dbReference type="ARBA" id="ARBA00023237"/>
    </source>
</evidence>
<proteinExistence type="inferred from homology"/>
<dbReference type="InterPro" id="IPR011990">
    <property type="entry name" value="TPR-like_helical_dom_sf"/>
</dbReference>
<keyword evidence="5" id="KW-0998">Cell outer membrane</keyword>
<evidence type="ECO:0000259" key="8">
    <source>
        <dbReference type="Pfam" id="PF14322"/>
    </source>
</evidence>
<name>A0ABU5S400_9BACT</name>
<dbReference type="Pfam" id="PF07980">
    <property type="entry name" value="SusD_RagB"/>
    <property type="match status" value="1"/>
</dbReference>
<feature type="domain" description="SusD-like N-terminal" evidence="8">
    <location>
        <begin position="22"/>
        <end position="227"/>
    </location>
</feature>
<dbReference type="Pfam" id="PF14322">
    <property type="entry name" value="SusD-like_3"/>
    <property type="match status" value="1"/>
</dbReference>
<protein>
    <submittedName>
        <fullName evidence="9">RagB/SusD family nutrient uptake outer membrane protein</fullName>
    </submittedName>
</protein>
<dbReference type="InterPro" id="IPR012944">
    <property type="entry name" value="SusD_RagB_dom"/>
</dbReference>
<dbReference type="EMBL" id="JAYGIL010000010">
    <property type="protein sequence ID" value="MEA5403225.1"/>
    <property type="molecule type" value="Genomic_DNA"/>
</dbReference>
<accession>A0ABU5S400</accession>
<comment type="subcellular location">
    <subcellularLocation>
        <location evidence="1">Cell outer membrane</location>
    </subcellularLocation>
</comment>